<dbReference type="PANTHER" id="PTHR42085:SF7">
    <property type="entry name" value="F-BOX DOMAIN-CONTAINING PROTEIN"/>
    <property type="match status" value="1"/>
</dbReference>
<organism evidence="3 4">
    <name type="scientific">Plenodomus tracheiphilus IPT5</name>
    <dbReference type="NCBI Taxonomy" id="1408161"/>
    <lineage>
        <taxon>Eukaryota</taxon>
        <taxon>Fungi</taxon>
        <taxon>Dikarya</taxon>
        <taxon>Ascomycota</taxon>
        <taxon>Pezizomycotina</taxon>
        <taxon>Dothideomycetes</taxon>
        <taxon>Pleosporomycetidae</taxon>
        <taxon>Pleosporales</taxon>
        <taxon>Pleosporineae</taxon>
        <taxon>Leptosphaeriaceae</taxon>
        <taxon>Plenodomus</taxon>
    </lineage>
</organism>
<keyword evidence="4" id="KW-1185">Reference proteome</keyword>
<evidence type="ECO:0008006" key="5">
    <source>
        <dbReference type="Google" id="ProtNLM"/>
    </source>
</evidence>
<evidence type="ECO:0000313" key="4">
    <source>
        <dbReference type="Proteomes" id="UP000799423"/>
    </source>
</evidence>
<dbReference type="OrthoDB" id="5600002at2759"/>
<reference evidence="3" key="1">
    <citation type="submission" date="2020-01" db="EMBL/GenBank/DDBJ databases">
        <authorList>
            <consortium name="DOE Joint Genome Institute"/>
            <person name="Haridas S."/>
            <person name="Albert R."/>
            <person name="Binder M."/>
            <person name="Bloem J."/>
            <person name="Labutti K."/>
            <person name="Salamov A."/>
            <person name="Andreopoulos B."/>
            <person name="Baker S.E."/>
            <person name="Barry K."/>
            <person name="Bills G."/>
            <person name="Bluhm B.H."/>
            <person name="Cannon C."/>
            <person name="Castanera R."/>
            <person name="Culley D.E."/>
            <person name="Daum C."/>
            <person name="Ezra D."/>
            <person name="Gonzalez J.B."/>
            <person name="Henrissat B."/>
            <person name="Kuo A."/>
            <person name="Liang C."/>
            <person name="Lipzen A."/>
            <person name="Lutzoni F."/>
            <person name="Magnuson J."/>
            <person name="Mondo S."/>
            <person name="Nolan M."/>
            <person name="Ohm R."/>
            <person name="Pangilinan J."/>
            <person name="Park H.-J."/>
            <person name="Ramirez L."/>
            <person name="Alfaro M."/>
            <person name="Sun H."/>
            <person name="Tritt A."/>
            <person name="Yoshinaga Y."/>
            <person name="Zwiers L.-H."/>
            <person name="Turgeon B.G."/>
            <person name="Goodwin S.B."/>
            <person name="Spatafora J.W."/>
            <person name="Crous P.W."/>
            <person name="Grigoriev I.V."/>
        </authorList>
    </citation>
    <scope>NUCLEOTIDE SEQUENCE</scope>
    <source>
        <strain evidence="3">IPT5</strain>
    </source>
</reference>
<feature type="domain" description="Probable treble clef zinc finger fungi" evidence="2">
    <location>
        <begin position="34"/>
        <end position="67"/>
    </location>
</feature>
<accession>A0A6A7B0C9</accession>
<name>A0A6A7B0C9_9PLEO</name>
<dbReference type="InterPro" id="IPR058251">
    <property type="entry name" value="zf_Tbcl_3"/>
</dbReference>
<dbReference type="Proteomes" id="UP000799423">
    <property type="component" value="Unassembled WGS sequence"/>
</dbReference>
<dbReference type="InterPro" id="IPR038883">
    <property type="entry name" value="AN11006-like"/>
</dbReference>
<feature type="domain" description="Probable treble clef zinc finger" evidence="1">
    <location>
        <begin position="2"/>
        <end position="28"/>
    </location>
</feature>
<evidence type="ECO:0000313" key="3">
    <source>
        <dbReference type="EMBL" id="KAF2847878.1"/>
    </source>
</evidence>
<protein>
    <recommendedName>
        <fullName evidence="5">F-box domain-containing protein</fullName>
    </recommendedName>
</protein>
<evidence type="ECO:0000259" key="1">
    <source>
        <dbReference type="Pfam" id="PF26647"/>
    </source>
</evidence>
<dbReference type="Pfam" id="PF26648">
    <property type="entry name" value="zf_Tbcl_4"/>
    <property type="match status" value="1"/>
</dbReference>
<dbReference type="PANTHER" id="PTHR42085">
    <property type="entry name" value="F-BOX DOMAIN-CONTAINING PROTEIN"/>
    <property type="match status" value="1"/>
</dbReference>
<proteinExistence type="predicted"/>
<dbReference type="EMBL" id="MU006322">
    <property type="protein sequence ID" value="KAF2847878.1"/>
    <property type="molecule type" value="Genomic_DNA"/>
</dbReference>
<dbReference type="Pfam" id="PF26647">
    <property type="entry name" value="zf_Tbcl_3"/>
    <property type="match status" value="1"/>
</dbReference>
<dbReference type="InterPro" id="IPR058252">
    <property type="entry name" value="zf_Tbcl_4"/>
</dbReference>
<dbReference type="AlphaFoldDB" id="A0A6A7B0C9"/>
<gene>
    <name evidence="3" type="ORF">T440DRAFT_470686</name>
</gene>
<evidence type="ECO:0000259" key="2">
    <source>
        <dbReference type="Pfam" id="PF26648"/>
    </source>
</evidence>
<sequence length="518" mass="59418">MTYAKKLCKLRAKIENPGYLPVCRTHSYDSGKMSGRCQAVENCGQLCNRLSSHNPPYHLCYKHQDGSNTLPCHLLRIPTELRLMIFHYLFPTTVTYLPHVPKPRVAILKVNRQLYQEASAVLYEEFVFEALVDYDSVHLRGKQWSRAPSSKREDKDFSIGAMLSQSSAQRIQNLEVHVTLGEHHRRAPASIDSRGVTKEDYHLHATRDCVRKLVALIADREDDSSKNQNALKRLKITAAVHQSSSWKTEETISALFVVIEPFMALRGIESPELKLESVGRYWAISPQTTDRFAETILTKKTFVCFKDNWTKMMQKPGPSIPTAQLKDVAITTAYHKIEAFAQLMQNQESQGERSWPSGVFNDIRRPLHLARVAYEYEDMAALKNIREAIKIRWVNAQRQQQQSLQLMADSIDSMYDDEEDEDDEMVLTNPSHLYPDAFQFGTEELISQKRKPSALWEELDAKDWAPKIGSPGITYSTKGVQVKIEQKNRSLEWIRLRTPAVVRQIRAAQKAEQKTEQT</sequence>